<dbReference type="PRINTS" id="PR00080">
    <property type="entry name" value="SDRFAMILY"/>
</dbReference>
<dbReference type="PRINTS" id="PR00081">
    <property type="entry name" value="GDHRDH"/>
</dbReference>
<dbReference type="FunFam" id="3.40.50.720:FF:000047">
    <property type="entry name" value="NADP-dependent L-serine/L-allo-threonine dehydrogenase"/>
    <property type="match status" value="1"/>
</dbReference>
<reference evidence="4 5" key="1">
    <citation type="submission" date="2021-06" db="EMBL/GenBank/DDBJ databases">
        <title>Caerostris darwini draft genome.</title>
        <authorList>
            <person name="Kono N."/>
            <person name="Arakawa K."/>
        </authorList>
    </citation>
    <scope>NUCLEOTIDE SEQUENCE [LARGE SCALE GENOMIC DNA]</scope>
</reference>
<accession>A0AAV4US06</accession>
<dbReference type="PANTHER" id="PTHR43115">
    <property type="entry name" value="DEHYDROGENASE/REDUCTASE SDR FAMILY MEMBER 11"/>
    <property type="match status" value="1"/>
</dbReference>
<evidence type="ECO:0000256" key="2">
    <source>
        <dbReference type="ARBA" id="ARBA00023002"/>
    </source>
</evidence>
<keyword evidence="5" id="KW-1185">Reference proteome</keyword>
<dbReference type="GO" id="GO:0016616">
    <property type="term" value="F:oxidoreductase activity, acting on the CH-OH group of donors, NAD or NADP as acceptor"/>
    <property type="evidence" value="ECO:0007669"/>
    <property type="project" value="UniProtKB-ARBA"/>
</dbReference>
<proteinExistence type="inferred from homology"/>
<evidence type="ECO:0000256" key="3">
    <source>
        <dbReference type="RuleBase" id="RU000363"/>
    </source>
</evidence>
<evidence type="ECO:0000313" key="4">
    <source>
        <dbReference type="EMBL" id="GIY60701.1"/>
    </source>
</evidence>
<dbReference type="Gene3D" id="3.40.50.720">
    <property type="entry name" value="NAD(P)-binding Rossmann-like Domain"/>
    <property type="match status" value="1"/>
</dbReference>
<name>A0AAV4US06_9ARAC</name>
<protein>
    <recommendedName>
        <fullName evidence="6">Dehydrogenase/reductase SDR family member 11</fullName>
    </recommendedName>
</protein>
<dbReference type="SUPFAM" id="SSF51735">
    <property type="entry name" value="NAD(P)-binding Rossmann-fold domains"/>
    <property type="match status" value="1"/>
</dbReference>
<keyword evidence="2" id="KW-0560">Oxidoreductase</keyword>
<comment type="caution">
    <text evidence="4">The sequence shown here is derived from an EMBL/GenBank/DDBJ whole genome shotgun (WGS) entry which is preliminary data.</text>
</comment>
<dbReference type="InterPro" id="IPR002347">
    <property type="entry name" value="SDR_fam"/>
</dbReference>
<sequence length="256" mass="27963">MERWNGRVALVTGASVGIGAGLCRALVQHGMVVVGCARSVDKIRAIAEEDDVKAAPGKLVAIKCDLTKESEILSLFDEIRQTFGRLDVCINNAGLGFDMPLLTASTSAMRNILDVNILALCICTQQAVKLMQEKGVDDGQIIHISSVGGHFMPTVGFMGAHFYCSTKFMVRALTEGLRRELKALNSHIRIASLSPGLVDTEFFNNYFKEDPSVMSSGLFDNIKALETKDMADSVIHILKAPPHVEIHDIIVRPYDM</sequence>
<dbReference type="AlphaFoldDB" id="A0AAV4US06"/>
<dbReference type="EMBL" id="BPLQ01011837">
    <property type="protein sequence ID" value="GIY60701.1"/>
    <property type="molecule type" value="Genomic_DNA"/>
</dbReference>
<comment type="similarity">
    <text evidence="1 3">Belongs to the short-chain dehydrogenases/reductases (SDR) family.</text>
</comment>
<evidence type="ECO:0008006" key="6">
    <source>
        <dbReference type="Google" id="ProtNLM"/>
    </source>
</evidence>
<dbReference type="Proteomes" id="UP001054837">
    <property type="component" value="Unassembled WGS sequence"/>
</dbReference>
<evidence type="ECO:0000256" key="1">
    <source>
        <dbReference type="ARBA" id="ARBA00006484"/>
    </source>
</evidence>
<evidence type="ECO:0000313" key="5">
    <source>
        <dbReference type="Proteomes" id="UP001054837"/>
    </source>
</evidence>
<gene>
    <name evidence="4" type="primary">DHRS11</name>
    <name evidence="4" type="ORF">CDAR_592911</name>
</gene>
<organism evidence="4 5">
    <name type="scientific">Caerostris darwini</name>
    <dbReference type="NCBI Taxonomy" id="1538125"/>
    <lineage>
        <taxon>Eukaryota</taxon>
        <taxon>Metazoa</taxon>
        <taxon>Ecdysozoa</taxon>
        <taxon>Arthropoda</taxon>
        <taxon>Chelicerata</taxon>
        <taxon>Arachnida</taxon>
        <taxon>Araneae</taxon>
        <taxon>Araneomorphae</taxon>
        <taxon>Entelegynae</taxon>
        <taxon>Araneoidea</taxon>
        <taxon>Araneidae</taxon>
        <taxon>Caerostris</taxon>
    </lineage>
</organism>
<dbReference type="Pfam" id="PF00106">
    <property type="entry name" value="adh_short"/>
    <property type="match status" value="1"/>
</dbReference>
<dbReference type="PANTHER" id="PTHR43115:SF4">
    <property type="entry name" value="DEHYDROGENASE_REDUCTASE SDR FAMILY MEMBER 11"/>
    <property type="match status" value="1"/>
</dbReference>
<dbReference type="InterPro" id="IPR036291">
    <property type="entry name" value="NAD(P)-bd_dom_sf"/>
</dbReference>